<proteinExistence type="predicted"/>
<dbReference type="Pfam" id="PF00072">
    <property type="entry name" value="Response_reg"/>
    <property type="match status" value="1"/>
</dbReference>
<evidence type="ECO:0000256" key="2">
    <source>
        <dbReference type="PROSITE-ProRule" id="PRU00169"/>
    </source>
</evidence>
<feature type="modified residue" description="4-aspartylphosphate" evidence="2">
    <location>
        <position position="119"/>
    </location>
</feature>
<dbReference type="SUPFAM" id="SSF52172">
    <property type="entry name" value="CheY-like"/>
    <property type="match status" value="1"/>
</dbReference>
<dbReference type="Gene3D" id="1.10.1660.10">
    <property type="match status" value="1"/>
</dbReference>
<organism evidence="4 5">
    <name type="scientific">Marinibactrum halimedae</name>
    <dbReference type="NCBI Taxonomy" id="1444977"/>
    <lineage>
        <taxon>Bacteria</taxon>
        <taxon>Pseudomonadati</taxon>
        <taxon>Pseudomonadota</taxon>
        <taxon>Gammaproteobacteria</taxon>
        <taxon>Cellvibrionales</taxon>
        <taxon>Cellvibrionaceae</taxon>
        <taxon>Marinibactrum</taxon>
    </lineage>
</organism>
<dbReference type="NCBIfam" id="TIGR01764">
    <property type="entry name" value="excise"/>
    <property type="match status" value="1"/>
</dbReference>
<keyword evidence="1 2" id="KW-0597">Phosphoprotein</keyword>
<dbReference type="SMART" id="SM00448">
    <property type="entry name" value="REC"/>
    <property type="match status" value="1"/>
</dbReference>
<keyword evidence="5" id="KW-1185">Reference proteome</keyword>
<dbReference type="PROSITE" id="PS50110">
    <property type="entry name" value="RESPONSE_REGULATORY"/>
    <property type="match status" value="1"/>
</dbReference>
<gene>
    <name evidence="4" type="ORF">GCM10007877_13450</name>
</gene>
<dbReference type="RefSeq" id="WP_232594141.1">
    <property type="nucleotide sequence ID" value="NZ_BSPD01000031.1"/>
</dbReference>
<dbReference type="Pfam" id="PF12728">
    <property type="entry name" value="HTH_17"/>
    <property type="match status" value="1"/>
</dbReference>
<dbReference type="GO" id="GO:0003677">
    <property type="term" value="F:DNA binding"/>
    <property type="evidence" value="ECO:0007669"/>
    <property type="project" value="InterPro"/>
</dbReference>
<dbReference type="Gene3D" id="3.40.50.2300">
    <property type="match status" value="1"/>
</dbReference>
<dbReference type="PANTHER" id="PTHR44591">
    <property type="entry name" value="STRESS RESPONSE REGULATOR PROTEIN 1"/>
    <property type="match status" value="1"/>
</dbReference>
<accession>A0AA37T888</accession>
<dbReference type="InterPro" id="IPR001789">
    <property type="entry name" value="Sig_transdc_resp-reg_receiver"/>
</dbReference>
<reference evidence="4 5" key="1">
    <citation type="journal article" date="2014" name="Int. J. Syst. Evol. Microbiol.">
        <title>Complete genome sequence of Corynebacterium casei LMG S-19264T (=DSM 44701T), isolated from a smear-ripened cheese.</title>
        <authorList>
            <consortium name="US DOE Joint Genome Institute (JGI-PGF)"/>
            <person name="Walter F."/>
            <person name="Albersmeier A."/>
            <person name="Kalinowski J."/>
            <person name="Ruckert C."/>
        </authorList>
    </citation>
    <scope>NUCLEOTIDE SEQUENCE [LARGE SCALE GENOMIC DNA]</scope>
    <source>
        <strain evidence="4 5">NBRC 110095</strain>
    </source>
</reference>
<evidence type="ECO:0000256" key="1">
    <source>
        <dbReference type="ARBA" id="ARBA00022553"/>
    </source>
</evidence>
<dbReference type="CDD" id="cd17574">
    <property type="entry name" value="REC_OmpR"/>
    <property type="match status" value="1"/>
</dbReference>
<dbReference type="AlphaFoldDB" id="A0AA37T888"/>
<dbReference type="Proteomes" id="UP001156870">
    <property type="component" value="Unassembled WGS sequence"/>
</dbReference>
<dbReference type="InterPro" id="IPR011006">
    <property type="entry name" value="CheY-like_superfamily"/>
</dbReference>
<name>A0AA37T888_9GAMM</name>
<dbReference type="InterPro" id="IPR041657">
    <property type="entry name" value="HTH_17"/>
</dbReference>
<dbReference type="SUPFAM" id="SSF46955">
    <property type="entry name" value="Putative DNA-binding domain"/>
    <property type="match status" value="1"/>
</dbReference>
<evidence type="ECO:0000313" key="4">
    <source>
        <dbReference type="EMBL" id="GLS25631.1"/>
    </source>
</evidence>
<dbReference type="EMBL" id="BSPD01000031">
    <property type="protein sequence ID" value="GLS25631.1"/>
    <property type="molecule type" value="Genomic_DNA"/>
</dbReference>
<dbReference type="GO" id="GO:0000160">
    <property type="term" value="P:phosphorelay signal transduction system"/>
    <property type="evidence" value="ECO:0007669"/>
    <property type="project" value="InterPro"/>
</dbReference>
<dbReference type="InterPro" id="IPR010093">
    <property type="entry name" value="SinI_DNA-bd"/>
</dbReference>
<dbReference type="PANTHER" id="PTHR44591:SF3">
    <property type="entry name" value="RESPONSE REGULATORY DOMAIN-CONTAINING PROTEIN"/>
    <property type="match status" value="1"/>
</dbReference>
<evidence type="ECO:0000313" key="5">
    <source>
        <dbReference type="Proteomes" id="UP001156870"/>
    </source>
</evidence>
<dbReference type="InterPro" id="IPR009061">
    <property type="entry name" value="DNA-bd_dom_put_sf"/>
</dbReference>
<protein>
    <submittedName>
        <fullName evidence="4">Transcriptional regulator</fullName>
    </submittedName>
</protein>
<feature type="domain" description="Response regulatory" evidence="3">
    <location>
        <begin position="70"/>
        <end position="185"/>
    </location>
</feature>
<sequence length="187" mass="21139">MTELKVFTTGEAAKYCGVNFRTIIRWIERGRLKAYKLPGRGDHRIKQEDFVEFLRENSMPVPDELEVKRSVLVIEDQPEMAAAIRRVLKRAGYEVEVARDGFMAGTLLAQMKPSLVTLDLKMPGMDGFEVLRFIRSSDEFSQIKVLVVSAETQASLVRATETGANSVLSKPFRNEELLERVESLLSS</sequence>
<evidence type="ECO:0000259" key="3">
    <source>
        <dbReference type="PROSITE" id="PS50110"/>
    </source>
</evidence>
<dbReference type="InterPro" id="IPR050595">
    <property type="entry name" value="Bact_response_regulator"/>
</dbReference>
<comment type="caution">
    <text evidence="4">The sequence shown here is derived from an EMBL/GenBank/DDBJ whole genome shotgun (WGS) entry which is preliminary data.</text>
</comment>